<proteinExistence type="inferred from homology"/>
<evidence type="ECO:0000259" key="4">
    <source>
        <dbReference type="Pfam" id="PF00205"/>
    </source>
</evidence>
<protein>
    <submittedName>
        <fullName evidence="7">Pyruvate oxidase</fullName>
        <ecNumber evidence="7">1.2.3.3</ecNumber>
    </submittedName>
</protein>
<gene>
    <name evidence="7" type="ORF">ACFOUO_09105</name>
</gene>
<accession>A0ABV8JET2</accession>
<dbReference type="InterPro" id="IPR047212">
    <property type="entry name" value="TPP_POXB-like"/>
</dbReference>
<comment type="similarity">
    <text evidence="1 3">Belongs to the TPP enzyme family.</text>
</comment>
<evidence type="ECO:0000259" key="5">
    <source>
        <dbReference type="Pfam" id="PF02775"/>
    </source>
</evidence>
<evidence type="ECO:0000259" key="6">
    <source>
        <dbReference type="Pfam" id="PF02776"/>
    </source>
</evidence>
<evidence type="ECO:0000313" key="7">
    <source>
        <dbReference type="EMBL" id="MFC4076970.1"/>
    </source>
</evidence>
<feature type="domain" description="Thiamine pyrophosphate enzyme central" evidence="4">
    <location>
        <begin position="194"/>
        <end position="320"/>
    </location>
</feature>
<evidence type="ECO:0000256" key="2">
    <source>
        <dbReference type="ARBA" id="ARBA00023052"/>
    </source>
</evidence>
<dbReference type="CDD" id="cd02014">
    <property type="entry name" value="TPP_POX"/>
    <property type="match status" value="1"/>
</dbReference>
<feature type="domain" description="Thiamine pyrophosphate enzyme TPP-binding" evidence="5">
    <location>
        <begin position="382"/>
        <end position="527"/>
    </location>
</feature>
<dbReference type="InterPro" id="IPR012001">
    <property type="entry name" value="Thiamin_PyroP_enz_TPP-bd_dom"/>
</dbReference>
<dbReference type="NCBIfam" id="NF006377">
    <property type="entry name" value="PRK08611.1"/>
    <property type="match status" value="1"/>
</dbReference>
<dbReference type="PANTHER" id="PTHR42981:SF2">
    <property type="entry name" value="PYRUVATE DEHYDROGENASE [UBIQUINONE]"/>
    <property type="match status" value="1"/>
</dbReference>
<dbReference type="Pfam" id="PF00205">
    <property type="entry name" value="TPP_enzyme_M"/>
    <property type="match status" value="1"/>
</dbReference>
<name>A0ABV8JET2_9BACL</name>
<dbReference type="InterPro" id="IPR047211">
    <property type="entry name" value="POXB-like"/>
</dbReference>
<dbReference type="EC" id="1.2.3.3" evidence="7"/>
<dbReference type="SUPFAM" id="SSF52467">
    <property type="entry name" value="DHS-like NAD/FAD-binding domain"/>
    <property type="match status" value="1"/>
</dbReference>
<dbReference type="RefSeq" id="WP_380704384.1">
    <property type="nucleotide sequence ID" value="NZ_JBHSAP010000009.1"/>
</dbReference>
<dbReference type="Pfam" id="PF02776">
    <property type="entry name" value="TPP_enzyme_N"/>
    <property type="match status" value="1"/>
</dbReference>
<keyword evidence="8" id="KW-1185">Reference proteome</keyword>
<reference evidence="8" key="1">
    <citation type="journal article" date="2019" name="Int. J. Syst. Evol. Microbiol.">
        <title>The Global Catalogue of Microorganisms (GCM) 10K type strain sequencing project: providing services to taxonomists for standard genome sequencing and annotation.</title>
        <authorList>
            <consortium name="The Broad Institute Genomics Platform"/>
            <consortium name="The Broad Institute Genome Sequencing Center for Infectious Disease"/>
            <person name="Wu L."/>
            <person name="Ma J."/>
        </authorList>
    </citation>
    <scope>NUCLEOTIDE SEQUENCE [LARGE SCALE GENOMIC DNA]</scope>
    <source>
        <strain evidence="8">IBRC-M 10813</strain>
    </source>
</reference>
<dbReference type="InterPro" id="IPR000399">
    <property type="entry name" value="TPP-bd_CS"/>
</dbReference>
<dbReference type="SUPFAM" id="SSF52518">
    <property type="entry name" value="Thiamin diphosphate-binding fold (THDP-binding)"/>
    <property type="match status" value="2"/>
</dbReference>
<dbReference type="InterPro" id="IPR012000">
    <property type="entry name" value="Thiamin_PyroP_enz_cen_dom"/>
</dbReference>
<feature type="domain" description="Thiamine pyrophosphate enzyme N-terminal TPP-binding" evidence="6">
    <location>
        <begin position="5"/>
        <end position="117"/>
    </location>
</feature>
<dbReference type="GO" id="GO:0047112">
    <property type="term" value="F:pyruvate oxidase activity"/>
    <property type="evidence" value="ECO:0007669"/>
    <property type="project" value="UniProtKB-EC"/>
</dbReference>
<evidence type="ECO:0000313" key="8">
    <source>
        <dbReference type="Proteomes" id="UP001595843"/>
    </source>
</evidence>
<sequence length="574" mass="62558">MFAKTAGKGLVENLLAWGVDHIYGLPGDSINNLMEEFRKEKDRIRFIQVRHEETAALAASSYAKLTGKVGVCLSIAGPGAIHLLNGLYDAKADGAPVLVLAGQISTPHLGRDDFQEVHLERMFADVSVYNERAAAAEELPELLNQAIRTAYAKKGVAILTIPDDLPGKKGKRNPRATSPTYTESVSIPQEEDLTEALGMIRSAKKPLILAGKGCLGAQEELDAFAEKAAAPVILALAGKGALPDEHPYNLGQLGQIGTKPAYEAMEETDLLLLLGTSFPYREYLPEDVLAVQLDIDPSQIGKRYPVEVGLVGDAGTTLRWLTGHLERKEERNFLEKCQKRMADWRKGLAEDEALEEGSPIRPAQVIAQLRKVVDRDAVLSVDVGNVTVWMTRHFPVSDQKWVISSWLATMGCGLPGALAGKIAWPERQTVAVCGDGGFTMVMQDFLTAVKYQLPILVVVLNNEKIGMIQYEQQVMGNLEFGTELEGFDFARFAELCGGIGFRVENSCELAPALEQAAAVGKPALVDVCIEDQPPLPGKITYAQAAGYAKHMIKRLFKNGRVELPPIRKGLKHLT</sequence>
<dbReference type="CDD" id="cd07039">
    <property type="entry name" value="TPP_PYR_POX"/>
    <property type="match status" value="1"/>
</dbReference>
<evidence type="ECO:0000256" key="3">
    <source>
        <dbReference type="RuleBase" id="RU362132"/>
    </source>
</evidence>
<dbReference type="InterPro" id="IPR047210">
    <property type="entry name" value="TPP_PYR_POXB-like"/>
</dbReference>
<dbReference type="InterPro" id="IPR029035">
    <property type="entry name" value="DHS-like_NAD/FAD-binding_dom"/>
</dbReference>
<dbReference type="InterPro" id="IPR029061">
    <property type="entry name" value="THDP-binding"/>
</dbReference>
<organism evidence="7 8">
    <name type="scientific">Salinithrix halophila</name>
    <dbReference type="NCBI Taxonomy" id="1485204"/>
    <lineage>
        <taxon>Bacteria</taxon>
        <taxon>Bacillati</taxon>
        <taxon>Bacillota</taxon>
        <taxon>Bacilli</taxon>
        <taxon>Bacillales</taxon>
        <taxon>Thermoactinomycetaceae</taxon>
        <taxon>Salinithrix</taxon>
    </lineage>
</organism>
<evidence type="ECO:0000256" key="1">
    <source>
        <dbReference type="ARBA" id="ARBA00007812"/>
    </source>
</evidence>
<dbReference type="Gene3D" id="3.40.50.970">
    <property type="match status" value="2"/>
</dbReference>
<dbReference type="Pfam" id="PF02775">
    <property type="entry name" value="TPP_enzyme_C"/>
    <property type="match status" value="1"/>
</dbReference>
<dbReference type="EMBL" id="JBHSAP010000009">
    <property type="protein sequence ID" value="MFC4076970.1"/>
    <property type="molecule type" value="Genomic_DNA"/>
</dbReference>
<dbReference type="Proteomes" id="UP001595843">
    <property type="component" value="Unassembled WGS sequence"/>
</dbReference>
<dbReference type="Gene3D" id="3.40.50.1220">
    <property type="entry name" value="TPP-binding domain"/>
    <property type="match status" value="1"/>
</dbReference>
<keyword evidence="7" id="KW-0670">Pyruvate</keyword>
<keyword evidence="7" id="KW-0560">Oxidoreductase</keyword>
<comment type="caution">
    <text evidence="7">The sequence shown here is derived from an EMBL/GenBank/DDBJ whole genome shotgun (WGS) entry which is preliminary data.</text>
</comment>
<keyword evidence="2 3" id="KW-0786">Thiamine pyrophosphate</keyword>
<dbReference type="PANTHER" id="PTHR42981">
    <property type="entry name" value="PYRUVATE DEHYDROGENASE [UBIQUINONE]"/>
    <property type="match status" value="1"/>
</dbReference>
<dbReference type="PROSITE" id="PS00187">
    <property type="entry name" value="TPP_ENZYMES"/>
    <property type="match status" value="1"/>
</dbReference>
<dbReference type="InterPro" id="IPR011766">
    <property type="entry name" value="TPP_enzyme_TPP-bd"/>
</dbReference>